<dbReference type="Pfam" id="PF01417">
    <property type="entry name" value="ENTH"/>
    <property type="match status" value="1"/>
</dbReference>
<dbReference type="GO" id="GO:0005543">
    <property type="term" value="F:phospholipid binding"/>
    <property type="evidence" value="ECO:0007669"/>
    <property type="project" value="TreeGrafter"/>
</dbReference>
<keyword evidence="4" id="KW-1185">Reference proteome</keyword>
<dbReference type="OrthoDB" id="4033880at2759"/>
<dbReference type="GO" id="GO:0005886">
    <property type="term" value="C:plasma membrane"/>
    <property type="evidence" value="ECO:0007669"/>
    <property type="project" value="TreeGrafter"/>
</dbReference>
<evidence type="ECO:0000259" key="2">
    <source>
        <dbReference type="PROSITE" id="PS50942"/>
    </source>
</evidence>
<dbReference type="PANTHER" id="PTHR12276:SF45">
    <property type="entry name" value="CLATHRIN INTERACTOR 1"/>
    <property type="match status" value="1"/>
</dbReference>
<reference evidence="5" key="1">
    <citation type="submission" date="2016-06" db="UniProtKB">
        <authorList>
            <consortium name="WormBaseParasite"/>
        </authorList>
    </citation>
    <scope>IDENTIFICATION</scope>
</reference>
<reference evidence="3 4" key="2">
    <citation type="submission" date="2018-11" db="EMBL/GenBank/DDBJ databases">
        <authorList>
            <consortium name="Pathogen Informatics"/>
        </authorList>
    </citation>
    <scope>NUCLEOTIDE SEQUENCE [LARGE SCALE GENOMIC DNA]</scope>
</reference>
<name>A0A183DDS7_9BILA</name>
<evidence type="ECO:0000313" key="5">
    <source>
        <dbReference type="WBParaSite" id="GPUH_0000687701-mRNA-1"/>
    </source>
</evidence>
<dbReference type="GO" id="GO:0006897">
    <property type="term" value="P:endocytosis"/>
    <property type="evidence" value="ECO:0007669"/>
    <property type="project" value="TreeGrafter"/>
</dbReference>
<feature type="region of interest" description="Disordered" evidence="1">
    <location>
        <begin position="1"/>
        <end position="26"/>
    </location>
</feature>
<proteinExistence type="predicted"/>
<dbReference type="SUPFAM" id="SSF48464">
    <property type="entry name" value="ENTH/VHS domain"/>
    <property type="match status" value="1"/>
</dbReference>
<evidence type="ECO:0000313" key="4">
    <source>
        <dbReference type="Proteomes" id="UP000271098"/>
    </source>
</evidence>
<protein>
    <submittedName>
        <fullName evidence="5">ENTH domain-containing protein</fullName>
    </submittedName>
</protein>
<dbReference type="FunFam" id="1.25.40.90:FF:000006">
    <property type="entry name" value="Clathrin interactor 1"/>
    <property type="match status" value="1"/>
</dbReference>
<dbReference type="InterPro" id="IPR013809">
    <property type="entry name" value="ENTH"/>
</dbReference>
<dbReference type="AlphaFoldDB" id="A0A183DDS7"/>
<gene>
    <name evidence="3" type="ORF">GPUH_LOCUS6865</name>
</gene>
<dbReference type="SMART" id="SM00273">
    <property type="entry name" value="ENTH"/>
    <property type="match status" value="1"/>
</dbReference>
<dbReference type="WBParaSite" id="GPUH_0000687701-mRNA-1">
    <property type="protein sequence ID" value="GPUH_0000687701-mRNA-1"/>
    <property type="gene ID" value="GPUH_0000687701"/>
</dbReference>
<accession>A0A183DDS7</accession>
<dbReference type="GO" id="GO:0005768">
    <property type="term" value="C:endosome"/>
    <property type="evidence" value="ECO:0007669"/>
    <property type="project" value="TreeGrafter"/>
</dbReference>
<dbReference type="PROSITE" id="PS50942">
    <property type="entry name" value="ENTH"/>
    <property type="match status" value="1"/>
</dbReference>
<dbReference type="GO" id="GO:0030276">
    <property type="term" value="F:clathrin binding"/>
    <property type="evidence" value="ECO:0007669"/>
    <property type="project" value="TreeGrafter"/>
</dbReference>
<evidence type="ECO:0000313" key="3">
    <source>
        <dbReference type="EMBL" id="VDK56359.1"/>
    </source>
</evidence>
<evidence type="ECO:0000256" key="1">
    <source>
        <dbReference type="SAM" id="MobiDB-lite"/>
    </source>
</evidence>
<organism evidence="5">
    <name type="scientific">Gongylonema pulchrum</name>
    <dbReference type="NCBI Taxonomy" id="637853"/>
    <lineage>
        <taxon>Eukaryota</taxon>
        <taxon>Metazoa</taxon>
        <taxon>Ecdysozoa</taxon>
        <taxon>Nematoda</taxon>
        <taxon>Chromadorea</taxon>
        <taxon>Rhabditida</taxon>
        <taxon>Spirurina</taxon>
        <taxon>Spiruromorpha</taxon>
        <taxon>Spiruroidea</taxon>
        <taxon>Gongylonematidae</taxon>
        <taxon>Gongylonema</taxon>
    </lineage>
</organism>
<dbReference type="GO" id="GO:0030125">
    <property type="term" value="C:clathrin vesicle coat"/>
    <property type="evidence" value="ECO:0007669"/>
    <property type="project" value="TreeGrafter"/>
</dbReference>
<dbReference type="Proteomes" id="UP000271098">
    <property type="component" value="Unassembled WGS sequence"/>
</dbReference>
<dbReference type="PANTHER" id="PTHR12276">
    <property type="entry name" value="EPSIN/ENT-RELATED"/>
    <property type="match status" value="1"/>
</dbReference>
<sequence>MVMNYTEAESKVREATNEDPWGPTGPQMGEIAHLTYQYDAFPEVMGMLWKRMLQDNRAAWRRVYKSLTLLHYLLKNGSERVINNARDHLFEMRALESYKYIDEKGKDQGLNG</sequence>
<dbReference type="EMBL" id="UYRT01016839">
    <property type="protein sequence ID" value="VDK56359.1"/>
    <property type="molecule type" value="Genomic_DNA"/>
</dbReference>
<dbReference type="Gene3D" id="1.25.40.90">
    <property type="match status" value="1"/>
</dbReference>
<dbReference type="InterPro" id="IPR008942">
    <property type="entry name" value="ENTH_VHS"/>
</dbReference>
<feature type="domain" description="ENTH" evidence="2">
    <location>
        <begin position="1"/>
        <end position="112"/>
    </location>
</feature>